<evidence type="ECO:0000313" key="2">
    <source>
        <dbReference type="EMBL" id="QOV89543.1"/>
    </source>
</evidence>
<evidence type="ECO:0000259" key="1">
    <source>
        <dbReference type="Pfam" id="PF13490"/>
    </source>
</evidence>
<dbReference type="Pfam" id="PF13490">
    <property type="entry name" value="zf-HC2"/>
    <property type="match status" value="1"/>
</dbReference>
<evidence type="ECO:0000313" key="3">
    <source>
        <dbReference type="Proteomes" id="UP000593765"/>
    </source>
</evidence>
<accession>A0A7M2WVU7</accession>
<gene>
    <name evidence="2" type="ORF">IPV69_25685</name>
</gene>
<reference evidence="2 3" key="1">
    <citation type="submission" date="2020-10" db="EMBL/GenBank/DDBJ databases">
        <title>Wide distribution of Phycisphaera-like planctomycetes from WD2101 soil group in peatlands and genome analysis of the first cultivated representative.</title>
        <authorList>
            <person name="Dedysh S.N."/>
            <person name="Beletsky A.V."/>
            <person name="Ivanova A."/>
            <person name="Kulichevskaya I.S."/>
            <person name="Suzina N.E."/>
            <person name="Philippov D.A."/>
            <person name="Rakitin A.L."/>
            <person name="Mardanov A.V."/>
            <person name="Ravin N.V."/>
        </authorList>
    </citation>
    <scope>NUCLEOTIDE SEQUENCE [LARGE SCALE GENOMIC DNA]</scope>
    <source>
        <strain evidence="2 3">M1803</strain>
    </source>
</reference>
<feature type="domain" description="Putative zinc-finger" evidence="1">
    <location>
        <begin position="3"/>
        <end position="36"/>
    </location>
</feature>
<name>A0A7M2WVU7_9BACT</name>
<dbReference type="RefSeq" id="WP_206292590.1">
    <property type="nucleotide sequence ID" value="NZ_CP063458.1"/>
</dbReference>
<dbReference type="InterPro" id="IPR041916">
    <property type="entry name" value="Anti_sigma_zinc_sf"/>
</dbReference>
<protein>
    <submittedName>
        <fullName evidence="2">Zf-HC2 domain-containing protein</fullName>
    </submittedName>
</protein>
<keyword evidence="3" id="KW-1185">Reference proteome</keyword>
<dbReference type="EMBL" id="CP063458">
    <property type="protein sequence ID" value="QOV89543.1"/>
    <property type="molecule type" value="Genomic_DNA"/>
</dbReference>
<organism evidence="2 3">
    <name type="scientific">Humisphaera borealis</name>
    <dbReference type="NCBI Taxonomy" id="2807512"/>
    <lineage>
        <taxon>Bacteria</taxon>
        <taxon>Pseudomonadati</taxon>
        <taxon>Planctomycetota</taxon>
        <taxon>Phycisphaerae</taxon>
        <taxon>Tepidisphaerales</taxon>
        <taxon>Tepidisphaeraceae</taxon>
        <taxon>Humisphaera</taxon>
    </lineage>
</organism>
<proteinExistence type="predicted"/>
<dbReference type="Gene3D" id="1.10.10.1320">
    <property type="entry name" value="Anti-sigma factor, zinc-finger domain"/>
    <property type="match status" value="1"/>
</dbReference>
<sequence length="77" mass="9012">MTCRELIDFLEEYVDGNLPSTQREVFEEHIDECLDCKNYLDSYRKTIHLSRKSFEGAEFVTSEVPEGLVRAVLALRR</sequence>
<dbReference type="Proteomes" id="UP000593765">
    <property type="component" value="Chromosome"/>
</dbReference>
<dbReference type="AlphaFoldDB" id="A0A7M2WVU7"/>
<dbReference type="InterPro" id="IPR027383">
    <property type="entry name" value="Znf_put"/>
</dbReference>
<dbReference type="KEGG" id="hbs:IPV69_25685"/>